<proteinExistence type="inferred from homology"/>
<comment type="subcellular location">
    <subcellularLocation>
        <location evidence="1">Nucleus</location>
    </subcellularLocation>
</comment>
<evidence type="ECO:0000256" key="5">
    <source>
        <dbReference type="ARBA" id="ARBA00022737"/>
    </source>
</evidence>
<organism evidence="12 13">
    <name type="scientific">Artemia franciscana</name>
    <name type="common">Brine shrimp</name>
    <name type="synonym">Artemia sanfranciscana</name>
    <dbReference type="NCBI Taxonomy" id="6661"/>
    <lineage>
        <taxon>Eukaryota</taxon>
        <taxon>Metazoa</taxon>
        <taxon>Ecdysozoa</taxon>
        <taxon>Arthropoda</taxon>
        <taxon>Crustacea</taxon>
        <taxon>Branchiopoda</taxon>
        <taxon>Anostraca</taxon>
        <taxon>Artemiidae</taxon>
        <taxon>Artemia</taxon>
    </lineage>
</organism>
<keyword evidence="3" id="KW-0507">mRNA processing</keyword>
<keyword evidence="7" id="KW-0508">mRNA splicing</keyword>
<reference evidence="12" key="1">
    <citation type="submission" date="2023-07" db="EMBL/GenBank/DDBJ databases">
        <title>Chromosome-level genome assembly of Artemia franciscana.</title>
        <authorList>
            <person name="Jo E."/>
        </authorList>
    </citation>
    <scope>NUCLEOTIDE SEQUENCE</scope>
    <source>
        <tissue evidence="12">Whole body</tissue>
    </source>
</reference>
<feature type="compositionally biased region" description="Basic and acidic residues" evidence="10">
    <location>
        <begin position="586"/>
        <end position="595"/>
    </location>
</feature>
<keyword evidence="8" id="KW-0539">Nucleus</keyword>
<dbReference type="GO" id="GO:0005681">
    <property type="term" value="C:spliceosomal complex"/>
    <property type="evidence" value="ECO:0007669"/>
    <property type="project" value="UniProtKB-KW"/>
</dbReference>
<dbReference type="InterPro" id="IPR003107">
    <property type="entry name" value="HAT"/>
</dbReference>
<evidence type="ECO:0000256" key="8">
    <source>
        <dbReference type="ARBA" id="ARBA00023242"/>
    </source>
</evidence>
<dbReference type="Gene3D" id="1.25.40.10">
    <property type="entry name" value="Tetratricopeptide repeat domain"/>
    <property type="match status" value="2"/>
</dbReference>
<dbReference type="InterPro" id="IPR035979">
    <property type="entry name" value="RBD_domain_sf"/>
</dbReference>
<dbReference type="PANTHER" id="PTHR17204:SF25">
    <property type="entry name" value="RRM DOMAIN-CONTAINING PROTEIN"/>
    <property type="match status" value="1"/>
</dbReference>
<dbReference type="Proteomes" id="UP001187531">
    <property type="component" value="Unassembled WGS sequence"/>
</dbReference>
<dbReference type="InterPro" id="IPR055433">
    <property type="entry name" value="HAT_Syf1-like_N"/>
</dbReference>
<dbReference type="InterPro" id="IPR012677">
    <property type="entry name" value="Nucleotide-bd_a/b_plait_sf"/>
</dbReference>
<dbReference type="Pfam" id="PF05391">
    <property type="entry name" value="Lsm_interact"/>
    <property type="match status" value="1"/>
</dbReference>
<feature type="region of interest" description="Disordered" evidence="10">
    <location>
        <begin position="1"/>
        <end position="49"/>
    </location>
</feature>
<keyword evidence="6 9" id="KW-0694">RNA-binding</keyword>
<feature type="compositionally biased region" description="Basic and acidic residues" evidence="10">
    <location>
        <begin position="559"/>
        <end position="572"/>
    </location>
</feature>
<dbReference type="InterPro" id="IPR000504">
    <property type="entry name" value="RRM_dom"/>
</dbReference>
<evidence type="ECO:0000256" key="3">
    <source>
        <dbReference type="ARBA" id="ARBA00022664"/>
    </source>
</evidence>
<keyword evidence="4" id="KW-0747">Spliceosome</keyword>
<evidence type="ECO:0000259" key="11">
    <source>
        <dbReference type="PROSITE" id="PS50102"/>
    </source>
</evidence>
<evidence type="ECO:0000256" key="1">
    <source>
        <dbReference type="ARBA" id="ARBA00004123"/>
    </source>
</evidence>
<dbReference type="GO" id="GO:0008380">
    <property type="term" value="P:RNA splicing"/>
    <property type="evidence" value="ECO:0007669"/>
    <property type="project" value="UniProtKB-KW"/>
</dbReference>
<evidence type="ECO:0000313" key="12">
    <source>
        <dbReference type="EMBL" id="KAK2723234.1"/>
    </source>
</evidence>
<dbReference type="AlphaFoldDB" id="A0AA88IA16"/>
<evidence type="ECO:0000256" key="6">
    <source>
        <dbReference type="ARBA" id="ARBA00022884"/>
    </source>
</evidence>
<dbReference type="SMART" id="SM00386">
    <property type="entry name" value="HAT"/>
    <property type="match status" value="10"/>
</dbReference>
<keyword evidence="5" id="KW-0677">Repeat</keyword>
<dbReference type="Pfam" id="PF23240">
    <property type="entry name" value="HAT_PRP39_N"/>
    <property type="match status" value="1"/>
</dbReference>
<feature type="region of interest" description="Disordered" evidence="10">
    <location>
        <begin position="799"/>
        <end position="818"/>
    </location>
</feature>
<evidence type="ECO:0000256" key="4">
    <source>
        <dbReference type="ARBA" id="ARBA00022728"/>
    </source>
</evidence>
<dbReference type="EMBL" id="JAVRJZ010000004">
    <property type="protein sequence ID" value="KAK2723234.1"/>
    <property type="molecule type" value="Genomic_DNA"/>
</dbReference>
<dbReference type="Pfam" id="PF00076">
    <property type="entry name" value="RRM_1"/>
    <property type="match status" value="2"/>
</dbReference>
<dbReference type="GO" id="GO:0006397">
    <property type="term" value="P:mRNA processing"/>
    <property type="evidence" value="ECO:0007669"/>
    <property type="project" value="UniProtKB-KW"/>
</dbReference>
<gene>
    <name evidence="12" type="ORF">QYM36_001791</name>
</gene>
<comment type="caution">
    <text evidence="12">The sequence shown here is derived from an EMBL/GenBank/DDBJ whole genome shotgun (WGS) entry which is preliminary data.</text>
</comment>
<dbReference type="EMBL" id="JAVRJZ010000004">
    <property type="protein sequence ID" value="KAK2723233.1"/>
    <property type="molecule type" value="Genomic_DNA"/>
</dbReference>
<feature type="region of interest" description="Disordered" evidence="10">
    <location>
        <begin position="543"/>
        <end position="609"/>
    </location>
</feature>
<dbReference type="CDD" id="cd12391">
    <property type="entry name" value="RRM1_SART3"/>
    <property type="match status" value="1"/>
</dbReference>
<sequence length="859" mass="98136">MYENNGDVPMKDDAVQTNDKEDASDLTDEHDTNKTESSHESLDEENRKAKERELVSLEKQLAGNIYSYDLHLSRVKLLKELGELDRLRLAYKEMSNLFPLSEDLWLDWIQDESKIAVSEEEKNNVCELFETAIKDYLSVPIWLEYCQFTIGGGDIEESRAVFERAIQAAGLHVSNGAILWEAFREYEICILQTIISAGGEEDTIVNQKERVEKLFKRQLSCPLLNNDSSFSEYESWKSENNEPVDQSVVENYQKANEVLQKLTPFEEELLVKDDKSDVYRNYIKYEVEKDEPARILCLCERAVADCPLVGDLWMIYINYVTKKLKDLDLSVVVHKKSLRNCPWIGELWSSYILLLEKIGKDKQEVLKAVEKALSIGLSSGIDYKKVWFAYIDYIRRQAKLNSEKDLDELRSILGRATENVLSNFGLEGDPSCDFYIYWARLEFSVGSLEEARKLWSEALELGLSKSAVMWLKYISLEQKYGDSKHVRRLFQRALQADTDWPEGIVNEWIMYERERGSLDQYEQCVDKCEARLSELNEQHLKSLEEDKEKKETKKKKEKKPIESKKKKEEIGVKRKASPTPPTETPSAKRERPKEDAESEDFGIIGDSSPEPDKTVFLSNLDFNTNEETIKNVMSTSGNVVSVRLVRNYNKKSKGFAYVVFSKHDEVEEALKRDRELVDGRPMFVSRYEADPSFKTPVFHFSQRLEKNKVFVKGLPKSKTKDDLIKLFEPFGILKDVRIVTFRSGQPKGIAYIEYEDPVAASQAVVKLDGIELDGLKISVAISNPPQRKEEVRSIEKAAPALGGGSRVTGPRGKGKSQIALVPASVQRKANAPAPTAQSSEAKPPAKSNEDFRKMLLGFK</sequence>
<dbReference type="PANTHER" id="PTHR17204">
    <property type="entry name" value="PRE-MRNA PROCESSING PROTEIN PRP39-RELATED"/>
    <property type="match status" value="1"/>
</dbReference>
<evidence type="ECO:0000313" key="13">
    <source>
        <dbReference type="Proteomes" id="UP001187531"/>
    </source>
</evidence>
<comment type="similarity">
    <text evidence="2">Belongs to the crooked-neck family.</text>
</comment>
<dbReference type="SUPFAM" id="SSF54928">
    <property type="entry name" value="RNA-binding domain, RBD"/>
    <property type="match status" value="2"/>
</dbReference>
<evidence type="ECO:0000256" key="7">
    <source>
        <dbReference type="ARBA" id="ARBA00023187"/>
    </source>
</evidence>
<keyword evidence="13" id="KW-1185">Reference proteome</keyword>
<dbReference type="Gene3D" id="3.30.70.330">
    <property type="match status" value="2"/>
</dbReference>
<evidence type="ECO:0000256" key="10">
    <source>
        <dbReference type="SAM" id="MobiDB-lite"/>
    </source>
</evidence>
<name>A0AA88IA16_ARTSF</name>
<dbReference type="InterPro" id="IPR011990">
    <property type="entry name" value="TPR-like_helical_dom_sf"/>
</dbReference>
<feature type="domain" description="RRM" evidence="11">
    <location>
        <begin position="613"/>
        <end position="689"/>
    </location>
</feature>
<protein>
    <recommendedName>
        <fullName evidence="11">RRM domain-containing protein</fullName>
    </recommendedName>
</protein>
<dbReference type="PROSITE" id="PS50102">
    <property type="entry name" value="RRM"/>
    <property type="match status" value="2"/>
</dbReference>
<feature type="compositionally biased region" description="Basic and acidic residues" evidence="10">
    <location>
        <begin position="9"/>
        <end position="49"/>
    </location>
</feature>
<evidence type="ECO:0000256" key="2">
    <source>
        <dbReference type="ARBA" id="ARBA00008644"/>
    </source>
</evidence>
<dbReference type="InterPro" id="IPR034217">
    <property type="entry name" value="SART3_RRM1"/>
</dbReference>
<dbReference type="SUPFAM" id="SSF48452">
    <property type="entry name" value="TPR-like"/>
    <property type="match status" value="1"/>
</dbReference>
<dbReference type="InterPro" id="IPR008669">
    <property type="entry name" value="LSM_interact"/>
</dbReference>
<dbReference type="GO" id="GO:0003723">
    <property type="term" value="F:RNA binding"/>
    <property type="evidence" value="ECO:0007669"/>
    <property type="project" value="UniProtKB-UniRule"/>
</dbReference>
<feature type="domain" description="RRM" evidence="11">
    <location>
        <begin position="707"/>
        <end position="784"/>
    </location>
</feature>
<dbReference type="Pfam" id="PF23233">
    <property type="entry name" value="HAT_Syf1_CNRKL1_N"/>
    <property type="match status" value="1"/>
</dbReference>
<accession>A0AA88IA16</accession>
<feature type="region of interest" description="Disordered" evidence="10">
    <location>
        <begin position="824"/>
        <end position="859"/>
    </location>
</feature>
<dbReference type="SMART" id="SM00360">
    <property type="entry name" value="RRM"/>
    <property type="match status" value="2"/>
</dbReference>
<evidence type="ECO:0000256" key="9">
    <source>
        <dbReference type="PROSITE-ProRule" id="PRU00176"/>
    </source>
</evidence>